<gene>
    <name evidence="1" type="ORF">E2K98_22985</name>
</gene>
<dbReference type="EMBL" id="SMYO01000013">
    <property type="protein sequence ID" value="TDK58512.1"/>
    <property type="molecule type" value="Genomic_DNA"/>
</dbReference>
<dbReference type="Proteomes" id="UP000295132">
    <property type="component" value="Unassembled WGS sequence"/>
</dbReference>
<evidence type="ECO:0000313" key="2">
    <source>
        <dbReference type="Proteomes" id="UP000295132"/>
    </source>
</evidence>
<organism evidence="1 2">
    <name type="scientific">Bacillus salipaludis</name>
    <dbReference type="NCBI Taxonomy" id="2547811"/>
    <lineage>
        <taxon>Bacteria</taxon>
        <taxon>Bacillati</taxon>
        <taxon>Bacillota</taxon>
        <taxon>Bacilli</taxon>
        <taxon>Bacillales</taxon>
        <taxon>Bacillaceae</taxon>
        <taxon>Bacillus</taxon>
    </lineage>
</organism>
<comment type="caution">
    <text evidence="1">The sequence shown here is derived from an EMBL/GenBank/DDBJ whole genome shotgun (WGS) entry which is preliminary data.</text>
</comment>
<dbReference type="AlphaFoldDB" id="A0A4R5VKM2"/>
<sequence length="155" mass="18165">MIYFQRLILLSCVCLLVSCNGNQKGKDSQLALIKTTNPNPIMTDRDKKTTRVQKIEKAVSSFPEIYDAAVIKGTKETLVVYKVKHMHRFKMKKIEKNLTEFLEKRFPKEDITVSSDYKIFLEAVRLNERIESKKFSEKDAEKRLREIIKMTKDMT</sequence>
<dbReference type="PROSITE" id="PS51257">
    <property type="entry name" value="PROKAR_LIPOPROTEIN"/>
    <property type="match status" value="1"/>
</dbReference>
<proteinExistence type="predicted"/>
<dbReference type="InterPro" id="IPR019076">
    <property type="entry name" value="Spore_lipoprot_YhcN/YlaJ-like"/>
</dbReference>
<evidence type="ECO:0000313" key="1">
    <source>
        <dbReference type="EMBL" id="TDK58512.1"/>
    </source>
</evidence>
<name>A0A4R5VKM2_9BACI</name>
<reference evidence="1 2" key="1">
    <citation type="submission" date="2019-03" db="EMBL/GenBank/DDBJ databases">
        <title>Bacillus niacini sp. nov. a Nicotinate-Metabolizing Mesophile Isolated from Soil.</title>
        <authorList>
            <person name="Zhang G."/>
        </authorList>
    </citation>
    <scope>NUCLEOTIDE SEQUENCE [LARGE SCALE GENOMIC DNA]</scope>
    <source>
        <strain evidence="1 2">WN066</strain>
    </source>
</reference>
<accession>A0A4R5VKM2</accession>
<dbReference type="Pfam" id="PF09580">
    <property type="entry name" value="Spore_YhcN_YlaJ"/>
    <property type="match status" value="1"/>
</dbReference>
<protein>
    <submittedName>
        <fullName evidence="1">Sporulation protein</fullName>
    </submittedName>
</protein>